<dbReference type="InterPro" id="IPR058031">
    <property type="entry name" value="AAA_lid_NorR"/>
</dbReference>
<dbReference type="GO" id="GO:0005524">
    <property type="term" value="F:ATP binding"/>
    <property type="evidence" value="ECO:0007669"/>
    <property type="project" value="UniProtKB-KW"/>
</dbReference>
<dbReference type="FunFam" id="3.40.50.300:FF:000006">
    <property type="entry name" value="DNA-binding transcriptional regulator NtrC"/>
    <property type="match status" value="1"/>
</dbReference>
<dbReference type="Pfam" id="PF00158">
    <property type="entry name" value="Sigma54_activat"/>
    <property type="match status" value="1"/>
</dbReference>
<proteinExistence type="predicted"/>
<dbReference type="GO" id="GO:0043565">
    <property type="term" value="F:sequence-specific DNA binding"/>
    <property type="evidence" value="ECO:0007669"/>
    <property type="project" value="InterPro"/>
</dbReference>
<dbReference type="Pfam" id="PF25601">
    <property type="entry name" value="AAA_lid_14"/>
    <property type="match status" value="1"/>
</dbReference>
<comment type="caution">
    <text evidence="9">The sequence shown here is derived from an EMBL/GenBank/DDBJ whole genome shotgun (WGS) entry which is preliminary data.</text>
</comment>
<evidence type="ECO:0000256" key="6">
    <source>
        <dbReference type="SAM" id="Coils"/>
    </source>
</evidence>
<dbReference type="Gene3D" id="3.30.450.20">
    <property type="entry name" value="PAS domain"/>
    <property type="match status" value="1"/>
</dbReference>
<evidence type="ECO:0000259" key="8">
    <source>
        <dbReference type="PROSITE" id="PS50112"/>
    </source>
</evidence>
<dbReference type="SUPFAM" id="SSF46689">
    <property type="entry name" value="Homeodomain-like"/>
    <property type="match status" value="1"/>
</dbReference>
<dbReference type="InterPro" id="IPR000014">
    <property type="entry name" value="PAS"/>
</dbReference>
<dbReference type="CDD" id="cd00130">
    <property type="entry name" value="PAS"/>
    <property type="match status" value="1"/>
</dbReference>
<feature type="coiled-coil region" evidence="6">
    <location>
        <begin position="121"/>
        <end position="148"/>
    </location>
</feature>
<dbReference type="PROSITE" id="PS00676">
    <property type="entry name" value="SIGMA54_INTERACT_2"/>
    <property type="match status" value="1"/>
</dbReference>
<organism evidence="9 10">
    <name type="scientific">Brevibacillus fluminis</name>
    <dbReference type="NCBI Taxonomy" id="511487"/>
    <lineage>
        <taxon>Bacteria</taxon>
        <taxon>Bacillati</taxon>
        <taxon>Bacillota</taxon>
        <taxon>Bacilli</taxon>
        <taxon>Bacillales</taxon>
        <taxon>Paenibacillaceae</taxon>
        <taxon>Brevibacillus</taxon>
    </lineage>
</organism>
<dbReference type="InterPro" id="IPR002078">
    <property type="entry name" value="Sigma_54_int"/>
</dbReference>
<keyword evidence="10" id="KW-1185">Reference proteome</keyword>
<evidence type="ECO:0000256" key="2">
    <source>
        <dbReference type="ARBA" id="ARBA00022840"/>
    </source>
</evidence>
<dbReference type="InterPro" id="IPR009057">
    <property type="entry name" value="Homeodomain-like_sf"/>
</dbReference>
<dbReference type="OrthoDB" id="9771372at2"/>
<dbReference type="EMBL" id="RHHQ01000008">
    <property type="protein sequence ID" value="RNB89916.1"/>
    <property type="molecule type" value="Genomic_DNA"/>
</dbReference>
<dbReference type="SMART" id="SM00091">
    <property type="entry name" value="PAS"/>
    <property type="match status" value="1"/>
</dbReference>
<feature type="domain" description="PAS" evidence="8">
    <location>
        <begin position="16"/>
        <end position="66"/>
    </location>
</feature>
<dbReference type="Pfam" id="PF02954">
    <property type="entry name" value="HTH_8"/>
    <property type="match status" value="1"/>
</dbReference>
<dbReference type="InterPro" id="IPR013767">
    <property type="entry name" value="PAS_fold"/>
</dbReference>
<dbReference type="SMART" id="SM00382">
    <property type="entry name" value="AAA"/>
    <property type="match status" value="1"/>
</dbReference>
<evidence type="ECO:0000256" key="3">
    <source>
        <dbReference type="ARBA" id="ARBA00023015"/>
    </source>
</evidence>
<dbReference type="Gene3D" id="3.40.50.300">
    <property type="entry name" value="P-loop containing nucleotide triphosphate hydrolases"/>
    <property type="match status" value="1"/>
</dbReference>
<gene>
    <name evidence="9" type="ORF">EDM56_12235</name>
</gene>
<dbReference type="NCBIfam" id="TIGR00229">
    <property type="entry name" value="sensory_box"/>
    <property type="match status" value="1"/>
</dbReference>
<keyword evidence="2" id="KW-0067">ATP-binding</keyword>
<keyword evidence="5" id="KW-0804">Transcription</keyword>
<evidence type="ECO:0000313" key="9">
    <source>
        <dbReference type="EMBL" id="RNB89916.1"/>
    </source>
</evidence>
<keyword evidence="3" id="KW-0805">Transcription regulation</keyword>
<evidence type="ECO:0000313" key="10">
    <source>
        <dbReference type="Proteomes" id="UP000271031"/>
    </source>
</evidence>
<dbReference type="Pfam" id="PF00989">
    <property type="entry name" value="PAS"/>
    <property type="match status" value="1"/>
</dbReference>
<dbReference type="InterPro" id="IPR027417">
    <property type="entry name" value="P-loop_NTPase"/>
</dbReference>
<dbReference type="Gene3D" id="1.10.8.60">
    <property type="match status" value="1"/>
</dbReference>
<dbReference type="PROSITE" id="PS50112">
    <property type="entry name" value="PAS"/>
    <property type="match status" value="1"/>
</dbReference>
<dbReference type="CDD" id="cd00009">
    <property type="entry name" value="AAA"/>
    <property type="match status" value="1"/>
</dbReference>
<dbReference type="PRINTS" id="PR01590">
    <property type="entry name" value="HTHFIS"/>
</dbReference>
<keyword evidence="6" id="KW-0175">Coiled coil</keyword>
<dbReference type="InterPro" id="IPR025943">
    <property type="entry name" value="Sigma_54_int_dom_ATP-bd_2"/>
</dbReference>
<dbReference type="AlphaFoldDB" id="A0A3M8DP70"/>
<evidence type="ECO:0000256" key="1">
    <source>
        <dbReference type="ARBA" id="ARBA00022741"/>
    </source>
</evidence>
<dbReference type="SUPFAM" id="SSF55785">
    <property type="entry name" value="PYP-like sensor domain (PAS domain)"/>
    <property type="match status" value="1"/>
</dbReference>
<dbReference type="InterPro" id="IPR025944">
    <property type="entry name" value="Sigma_54_int_dom_CS"/>
</dbReference>
<dbReference type="InterPro" id="IPR003593">
    <property type="entry name" value="AAA+_ATPase"/>
</dbReference>
<dbReference type="InterPro" id="IPR035965">
    <property type="entry name" value="PAS-like_dom_sf"/>
</dbReference>
<keyword evidence="1" id="KW-0547">Nucleotide-binding</keyword>
<evidence type="ECO:0000256" key="5">
    <source>
        <dbReference type="ARBA" id="ARBA00023163"/>
    </source>
</evidence>
<dbReference type="Proteomes" id="UP000271031">
    <property type="component" value="Unassembled WGS sequence"/>
</dbReference>
<reference evidence="9 10" key="1">
    <citation type="submission" date="2018-10" db="EMBL/GenBank/DDBJ databases">
        <title>Phylogenomics of Brevibacillus.</title>
        <authorList>
            <person name="Dunlap C."/>
        </authorList>
    </citation>
    <scope>NUCLEOTIDE SEQUENCE [LARGE SCALE GENOMIC DNA]</scope>
    <source>
        <strain evidence="9 10">JCM 15716</strain>
    </source>
</reference>
<dbReference type="PANTHER" id="PTHR32071">
    <property type="entry name" value="TRANSCRIPTIONAL REGULATORY PROTEIN"/>
    <property type="match status" value="1"/>
</dbReference>
<keyword evidence="4" id="KW-0238">DNA-binding</keyword>
<dbReference type="SUPFAM" id="SSF52540">
    <property type="entry name" value="P-loop containing nucleoside triphosphate hydrolases"/>
    <property type="match status" value="1"/>
</dbReference>
<name>A0A3M8DP70_9BACL</name>
<feature type="domain" description="Sigma-54 factor interaction" evidence="7">
    <location>
        <begin position="155"/>
        <end position="385"/>
    </location>
</feature>
<sequence>MNQHHYSGVNSPDMLTAEEYKTILEHIEGLIVVDADARITYINKRLAQLVGIDPEEAVGQHVRDVIPTTKVHKTVETREPSPADFYFLKDHTIVSSRYPLYVNNQFSGVVEYDLFDNYTALKDFLKKVDSLSNELNYYKQELKRLQGNKYSIDNIVGESPAIRQLRQDIHTAARSNSTVLITGESGCGKELVAHSIHALGERSKGSFVRLNCSAIPLELFESELFGFEEGTFTNARKGGQTGKFQLANNGTLFLDEINQMPLKLQPKILRALQEKEIDKIGAKFPIPVNVRVIAAANQELRELVAGGAFREDLYYRLNVIPIRIPPLRERKEDIPLLVLACIENLNHFLQRSVTEVADEVFGLLQSYDWPGNVRELQNTLERVLNSIAVDVTRLEAHHFERFATEMLAATNLSPLSSAHQNPLEEVKRQAERQAILQALTLCGGNKSETAKLLKIPRPLLYQKMKRLGIEQ</sequence>
<protein>
    <submittedName>
        <fullName evidence="9">PAS domain-containing protein</fullName>
    </submittedName>
</protein>
<evidence type="ECO:0000259" key="7">
    <source>
        <dbReference type="PROSITE" id="PS50045"/>
    </source>
</evidence>
<dbReference type="Gene3D" id="1.10.10.60">
    <property type="entry name" value="Homeodomain-like"/>
    <property type="match status" value="1"/>
</dbReference>
<dbReference type="GO" id="GO:0006355">
    <property type="term" value="P:regulation of DNA-templated transcription"/>
    <property type="evidence" value="ECO:0007669"/>
    <property type="project" value="InterPro"/>
</dbReference>
<dbReference type="PROSITE" id="PS00688">
    <property type="entry name" value="SIGMA54_INTERACT_3"/>
    <property type="match status" value="1"/>
</dbReference>
<dbReference type="PROSITE" id="PS50045">
    <property type="entry name" value="SIGMA54_INTERACT_4"/>
    <property type="match status" value="1"/>
</dbReference>
<dbReference type="InterPro" id="IPR002197">
    <property type="entry name" value="HTH_Fis"/>
</dbReference>
<evidence type="ECO:0000256" key="4">
    <source>
        <dbReference type="ARBA" id="ARBA00023125"/>
    </source>
</evidence>
<accession>A0A3M8DP70</accession>